<dbReference type="Pfam" id="PF02371">
    <property type="entry name" value="Transposase_20"/>
    <property type="match status" value="1"/>
</dbReference>
<sequence length="297" mass="32506">MLTLFKHLPPCLVGMEACGTAPHWARAISALTHDVRLISPAYVKPYVKRSKTDAADAAVICEAVSRPQMRFVPVKSPDDQALALSYKTRSLMVAQRTAAVNTMRAHLSEFGIISRQGLIGSAELVSLTRNGEERLPDLARENLAEVADLIEAVEAKIAQLDAKLADIVKKDERCRRLIKVPGIGPVAAGTLIALSGDMKRFRSGRDYAARLGLTPRQNSSGERVRIGRMSKAGNRDLRVLLVLAQMSVIRRARSNPPRISTWVLDLMKRRPSLVVAVAMAAKTAGIIWAMLTRGEEL</sequence>
<dbReference type="Pfam" id="PF01548">
    <property type="entry name" value="DEDD_Tnp_IS110"/>
    <property type="match status" value="1"/>
</dbReference>
<dbReference type="STRING" id="1346791.M529_20610"/>
<proteinExistence type="predicted"/>
<dbReference type="PANTHER" id="PTHR33055:SF3">
    <property type="entry name" value="PUTATIVE TRANSPOSASE FOR IS117-RELATED"/>
    <property type="match status" value="1"/>
</dbReference>
<name>T0KA62_9SPHN</name>
<dbReference type="PATRIC" id="fig|1346791.3.peg.3987"/>
<comment type="caution">
    <text evidence="4">The sequence shown here is derived from an EMBL/GenBank/DDBJ whole genome shotgun (WGS) entry which is preliminary data.</text>
</comment>
<dbReference type="InterPro" id="IPR002525">
    <property type="entry name" value="Transp_IS110-like_N"/>
</dbReference>
<keyword evidence="5" id="KW-1185">Reference proteome</keyword>
<dbReference type="GO" id="GO:0003677">
    <property type="term" value="F:DNA binding"/>
    <property type="evidence" value="ECO:0007669"/>
    <property type="project" value="InterPro"/>
</dbReference>
<dbReference type="NCBIfam" id="NF033542">
    <property type="entry name" value="transpos_IS110"/>
    <property type="match status" value="1"/>
</dbReference>
<gene>
    <name evidence="4" type="ORF">M529_20610</name>
</gene>
<dbReference type="AlphaFoldDB" id="T0KA62"/>
<evidence type="ECO:0000256" key="1">
    <source>
        <dbReference type="SAM" id="Coils"/>
    </source>
</evidence>
<evidence type="ECO:0000259" key="3">
    <source>
        <dbReference type="Pfam" id="PF02371"/>
    </source>
</evidence>
<feature type="coiled-coil region" evidence="1">
    <location>
        <begin position="143"/>
        <end position="170"/>
    </location>
</feature>
<dbReference type="InterPro" id="IPR047650">
    <property type="entry name" value="Transpos_IS110"/>
</dbReference>
<dbReference type="InterPro" id="IPR003346">
    <property type="entry name" value="Transposase_20"/>
</dbReference>
<dbReference type="RefSeq" id="WP_021319703.1">
    <property type="nucleotide sequence ID" value="NZ_AUWY01000123.1"/>
</dbReference>
<dbReference type="EMBL" id="AUWY01000123">
    <property type="protein sequence ID" value="EQB30273.1"/>
    <property type="molecule type" value="Genomic_DNA"/>
</dbReference>
<dbReference type="GO" id="GO:0006313">
    <property type="term" value="P:DNA transposition"/>
    <property type="evidence" value="ECO:0007669"/>
    <property type="project" value="InterPro"/>
</dbReference>
<evidence type="ECO:0000259" key="2">
    <source>
        <dbReference type="Pfam" id="PF01548"/>
    </source>
</evidence>
<keyword evidence="1" id="KW-0175">Coiled coil</keyword>
<dbReference type="PANTHER" id="PTHR33055">
    <property type="entry name" value="TRANSPOSASE FOR INSERTION SEQUENCE ELEMENT IS1111A"/>
    <property type="match status" value="1"/>
</dbReference>
<evidence type="ECO:0000313" key="4">
    <source>
        <dbReference type="EMBL" id="EQB30273.1"/>
    </source>
</evidence>
<feature type="domain" description="Transposase IS116/IS110/IS902 C-terminal" evidence="3">
    <location>
        <begin position="174"/>
        <end position="252"/>
    </location>
</feature>
<dbReference type="GO" id="GO:0004803">
    <property type="term" value="F:transposase activity"/>
    <property type="evidence" value="ECO:0007669"/>
    <property type="project" value="InterPro"/>
</dbReference>
<protein>
    <submittedName>
        <fullName evidence="4">Uncharacterized protein</fullName>
    </submittedName>
</protein>
<reference evidence="4 5" key="1">
    <citation type="journal article" date="2013" name="Genome Announc.">
        <title>Draft Genome Sequence of Sphingobium ummariense Strain RL-3, a Hexachlorocyclohexane-Degrading Bacterium.</title>
        <authorList>
            <person name="Kohli P."/>
            <person name="Dua A."/>
            <person name="Sangwan N."/>
            <person name="Oldach P."/>
            <person name="Khurana J.P."/>
            <person name="Lal R."/>
        </authorList>
    </citation>
    <scope>NUCLEOTIDE SEQUENCE [LARGE SCALE GENOMIC DNA]</scope>
    <source>
        <strain evidence="4 5">RL-3</strain>
    </source>
</reference>
<feature type="domain" description="Transposase IS110-like N-terminal" evidence="2">
    <location>
        <begin position="9"/>
        <end position="110"/>
    </location>
</feature>
<organism evidence="4 5">
    <name type="scientific">Sphingobium ummariense RL-3</name>
    <dbReference type="NCBI Taxonomy" id="1346791"/>
    <lineage>
        <taxon>Bacteria</taxon>
        <taxon>Pseudomonadati</taxon>
        <taxon>Pseudomonadota</taxon>
        <taxon>Alphaproteobacteria</taxon>
        <taxon>Sphingomonadales</taxon>
        <taxon>Sphingomonadaceae</taxon>
        <taxon>Sphingobium</taxon>
    </lineage>
</organism>
<accession>T0KA62</accession>
<dbReference type="eggNOG" id="COG3547">
    <property type="taxonomic scope" value="Bacteria"/>
</dbReference>
<dbReference type="Proteomes" id="UP000015523">
    <property type="component" value="Unassembled WGS sequence"/>
</dbReference>
<evidence type="ECO:0000313" key="5">
    <source>
        <dbReference type="Proteomes" id="UP000015523"/>
    </source>
</evidence>